<dbReference type="AlphaFoldDB" id="A0A1C2JK59"/>
<dbReference type="EMBL" id="LWSA01000105">
    <property type="protein sequence ID" value="OCX73439.1"/>
    <property type="molecule type" value="Genomic_DNA"/>
</dbReference>
<feature type="compositionally biased region" description="Basic and acidic residues" evidence="1">
    <location>
        <begin position="265"/>
        <end position="289"/>
    </location>
</feature>
<sequence length="584" mass="65106">MNSLTIDSAFPQAQAVWFQTGLEDLRGAGVDWLVKPNRSIPAIFARIAQNLGISIRSAISLGKLIEDQKTAGYLERSKEFQAMPLAVLGIFQKAQELYKSRVKNPNSSGAADVKVMYGQWRGDNLKPGLIVKLGDYFSAHMAYYMAIVGWTAVRDVRRATGWSMSRLKELLLIAIREINWMKKTIGLRTLNSLSKTMDRGMHFFASVFIVLNAKLKAKDIQVARGENEEDVTDGEIDDGEEEITDVTLEPHNPDPDHDDPEDAHDDLTAKPHGDVFDDPNRVDPDDAEPHAKLKTGRELAFSMISAAKKAANENPRHQQLMAAIDDKILVNALQKDSKNQQETAERMTTFLSFCWQWAGCTGIFSENEYLHLVDAPPESVIKQITKAVQKGYWESGDNKRQDVPKIWVDVTHTDEEGRTKLAKLVQPCSPVIKTKPHMANGLRDGRVAVVNPGLDLPAYFFPNRKKPPADENLRYFITSEGMTETITCQQYIHPRKSSVDHAITLNDDFDMAGADENNSHETDIDALDLDDKNMAMVAEMLGISPDLLIAAKFGDERALAVILKAASGMDDDQRDDLMAALMPQ</sequence>
<comment type="caution">
    <text evidence="2">The sequence shown here is derived from an EMBL/GenBank/DDBJ whole genome shotgun (WGS) entry which is preliminary data.</text>
</comment>
<dbReference type="RefSeq" id="WP_024894306.1">
    <property type="nucleotide sequence ID" value="NZ_LWRZ01000027.1"/>
</dbReference>
<feature type="region of interest" description="Disordered" evidence="1">
    <location>
        <begin position="246"/>
        <end position="289"/>
    </location>
</feature>
<gene>
    <name evidence="2" type="ORF">A6P07_08530</name>
</gene>
<evidence type="ECO:0000256" key="1">
    <source>
        <dbReference type="SAM" id="MobiDB-lite"/>
    </source>
</evidence>
<protein>
    <submittedName>
        <fullName evidence="2">Uncharacterized protein</fullName>
    </submittedName>
</protein>
<evidence type="ECO:0000313" key="2">
    <source>
        <dbReference type="EMBL" id="OCX73439.1"/>
    </source>
</evidence>
<accession>A0A1C2JK59</accession>
<name>A0A1C2JK59_ACITH</name>
<organism evidence="2 3">
    <name type="scientific">Acidithiobacillus thiooxidans</name>
    <name type="common">Thiobacillus thiooxidans</name>
    <dbReference type="NCBI Taxonomy" id="930"/>
    <lineage>
        <taxon>Bacteria</taxon>
        <taxon>Pseudomonadati</taxon>
        <taxon>Pseudomonadota</taxon>
        <taxon>Acidithiobacillia</taxon>
        <taxon>Acidithiobacillales</taxon>
        <taxon>Acidithiobacillaceae</taxon>
        <taxon>Acidithiobacillus</taxon>
    </lineage>
</organism>
<proteinExistence type="predicted"/>
<dbReference type="Proteomes" id="UP000094893">
    <property type="component" value="Unassembled WGS sequence"/>
</dbReference>
<evidence type="ECO:0000313" key="3">
    <source>
        <dbReference type="Proteomes" id="UP000094893"/>
    </source>
</evidence>
<reference evidence="2 3" key="1">
    <citation type="journal article" date="2016" name="Int. J. Mol. Sci.">
        <title>Comparative genomics of the extreme acidophile Acidithiobacillus thiooxidans reveals intraspecific divergence and niche adaptation.</title>
        <authorList>
            <person name="Zhang X."/>
            <person name="Feng X."/>
            <person name="Tao J."/>
            <person name="Ma L."/>
            <person name="Xiao Y."/>
            <person name="Liang Y."/>
            <person name="Liu X."/>
            <person name="Yin H."/>
        </authorList>
    </citation>
    <scope>NUCLEOTIDE SEQUENCE [LARGE SCALE GENOMIC DNA]</scope>
    <source>
        <strain evidence="2 3">A02</strain>
    </source>
</reference>